<gene>
    <name evidence="5" type="ORF">C7954_1534</name>
</gene>
<dbReference type="FunFam" id="3.90.76.10:FF:000004">
    <property type="entry name" value="Peptide ABC transporter substrate-binding protein"/>
    <property type="match status" value="1"/>
</dbReference>
<dbReference type="GO" id="GO:0015833">
    <property type="term" value="P:peptide transport"/>
    <property type="evidence" value="ECO:0007669"/>
    <property type="project" value="TreeGrafter"/>
</dbReference>
<dbReference type="Proteomes" id="UP000295472">
    <property type="component" value="Unassembled WGS sequence"/>
</dbReference>
<dbReference type="GO" id="GO:0042597">
    <property type="term" value="C:periplasmic space"/>
    <property type="evidence" value="ECO:0007669"/>
    <property type="project" value="UniProtKB-ARBA"/>
</dbReference>
<evidence type="ECO:0000259" key="4">
    <source>
        <dbReference type="Pfam" id="PF00496"/>
    </source>
</evidence>
<dbReference type="InterPro" id="IPR000914">
    <property type="entry name" value="SBP_5_dom"/>
</dbReference>
<dbReference type="PANTHER" id="PTHR30290:SF9">
    <property type="entry name" value="OLIGOPEPTIDE-BINDING PROTEIN APPA"/>
    <property type="match status" value="1"/>
</dbReference>
<dbReference type="GeneID" id="57013965"/>
<sequence length="573" mass="65818">MTKKIITILILILILFIFNISAAAELKDPWISEKEQGQHGGTLITTLLGDPKTFNTIIAKETSSSTITDGYIFEGLVTRNGVTTEYEPELAKSWDISEDGRKYTFYLREGVQWSDGKEFKADDVIFTFDVIKDENIPTSSRDVLKVNGEFPVYKKIDKYTVQFTLPESFAPFLNNMTAPIIPKHKLNEAWEKGEFNNSWGINTDPAEIVGTGPFKLVDYKNGERVVMEKNNYYWRQDPNGKTLPYINRWIRVIAESQETESLLFEKGQTHYLSVRGIDYRRIKAESENNNFSVVDAGPTFSTNFLVFNMNPRNPNLEDEPYKYEWFTNLNFRRAIAHAFDKETMINQALAGQGTKQWSPISIANKVYLNEGVKRYPYNLEKAREELEKGGFKWNENGELLDANNNKVEFTMVTNAGNNVRESLVNIIASELRELGIKVNSTPIEFNKMVNQLSSEWNFDSILIGLTGGVEPHQGTNVWMSNGHLHMWNPVQEEPATEWEKRIDELFVKGSQTVDLEKRKEYYNEFQEIVAEKLPVIYTVTPNSLYAVRDSLKNTEVTAYGGVLWNIHELYLEN</sequence>
<proteinExistence type="inferred from homology"/>
<evidence type="ECO:0000313" key="6">
    <source>
        <dbReference type="Proteomes" id="UP000295472"/>
    </source>
</evidence>
<dbReference type="AlphaFoldDB" id="A0A4R8GBZ8"/>
<dbReference type="Gene3D" id="3.10.105.10">
    <property type="entry name" value="Dipeptide-binding Protein, Domain 3"/>
    <property type="match status" value="1"/>
</dbReference>
<dbReference type="GO" id="GO:0043190">
    <property type="term" value="C:ATP-binding cassette (ABC) transporter complex"/>
    <property type="evidence" value="ECO:0007669"/>
    <property type="project" value="InterPro"/>
</dbReference>
<dbReference type="InterPro" id="IPR030678">
    <property type="entry name" value="Peptide/Ni-bd"/>
</dbReference>
<comment type="caution">
    <text evidence="5">The sequence shown here is derived from an EMBL/GenBank/DDBJ whole genome shotgun (WGS) entry which is preliminary data.</text>
</comment>
<evidence type="ECO:0000256" key="1">
    <source>
        <dbReference type="ARBA" id="ARBA00005695"/>
    </source>
</evidence>
<dbReference type="EMBL" id="SOEF01000053">
    <property type="protein sequence ID" value="TDX35968.1"/>
    <property type="molecule type" value="Genomic_DNA"/>
</dbReference>
<accession>A0A4R8GBZ8</accession>
<protein>
    <submittedName>
        <fullName evidence="5">Peptide/nickel transport system substrate-binding protein</fullName>
    </submittedName>
</protein>
<evidence type="ECO:0000256" key="2">
    <source>
        <dbReference type="ARBA" id="ARBA00022448"/>
    </source>
</evidence>
<organism evidence="5 6">
    <name type="scientific">Halanaerobium congolense</name>
    <dbReference type="NCBI Taxonomy" id="54121"/>
    <lineage>
        <taxon>Bacteria</taxon>
        <taxon>Bacillati</taxon>
        <taxon>Bacillota</taxon>
        <taxon>Clostridia</taxon>
        <taxon>Halanaerobiales</taxon>
        <taxon>Halanaerobiaceae</taxon>
        <taxon>Halanaerobium</taxon>
    </lineage>
</organism>
<comment type="similarity">
    <text evidence="1">Belongs to the bacterial solute-binding protein 5 family.</text>
</comment>
<dbReference type="SUPFAM" id="SSF53850">
    <property type="entry name" value="Periplasmic binding protein-like II"/>
    <property type="match status" value="1"/>
</dbReference>
<name>A0A4R8GBZ8_9FIRM</name>
<evidence type="ECO:0000256" key="3">
    <source>
        <dbReference type="ARBA" id="ARBA00022729"/>
    </source>
</evidence>
<dbReference type="PANTHER" id="PTHR30290">
    <property type="entry name" value="PERIPLASMIC BINDING COMPONENT OF ABC TRANSPORTER"/>
    <property type="match status" value="1"/>
</dbReference>
<dbReference type="Gene3D" id="3.90.76.10">
    <property type="entry name" value="Dipeptide-binding Protein, Domain 1"/>
    <property type="match status" value="1"/>
</dbReference>
<keyword evidence="2" id="KW-0813">Transport</keyword>
<feature type="domain" description="Solute-binding protein family 5" evidence="4">
    <location>
        <begin position="85"/>
        <end position="473"/>
    </location>
</feature>
<dbReference type="GO" id="GO:1904680">
    <property type="term" value="F:peptide transmembrane transporter activity"/>
    <property type="evidence" value="ECO:0007669"/>
    <property type="project" value="TreeGrafter"/>
</dbReference>
<dbReference type="PIRSF" id="PIRSF002741">
    <property type="entry name" value="MppA"/>
    <property type="match status" value="1"/>
</dbReference>
<dbReference type="Pfam" id="PF00496">
    <property type="entry name" value="SBP_bac_5"/>
    <property type="match status" value="1"/>
</dbReference>
<dbReference type="FunFam" id="3.10.105.10:FF:000006">
    <property type="entry name" value="Peptide ABC transporter substrate-binding protein"/>
    <property type="match status" value="1"/>
</dbReference>
<evidence type="ECO:0000313" key="5">
    <source>
        <dbReference type="EMBL" id="TDX35968.1"/>
    </source>
</evidence>
<dbReference type="InterPro" id="IPR039424">
    <property type="entry name" value="SBP_5"/>
</dbReference>
<keyword evidence="3" id="KW-0732">Signal</keyword>
<dbReference type="RefSeq" id="WP_134060228.1">
    <property type="nucleotide sequence ID" value="NZ_SOEF01000053.1"/>
</dbReference>
<dbReference type="CDD" id="cd08500">
    <property type="entry name" value="PBP2_NikA_DppA_OppA_like_4"/>
    <property type="match status" value="1"/>
</dbReference>
<reference evidence="5 6" key="1">
    <citation type="submission" date="2019-03" db="EMBL/GenBank/DDBJ databases">
        <title>Subsurface microbial communities from deep shales in Ohio and West Virginia, USA.</title>
        <authorList>
            <person name="Wrighton K."/>
        </authorList>
    </citation>
    <scope>NUCLEOTIDE SEQUENCE [LARGE SCALE GENOMIC DNA]</scope>
    <source>
        <strain evidence="5 6">DSMZ 11287</strain>
    </source>
</reference>
<dbReference type="Gene3D" id="3.40.190.10">
    <property type="entry name" value="Periplasmic binding protein-like II"/>
    <property type="match status" value="1"/>
</dbReference>